<sequence length="370" mass="39782">MPSASTSASAATAAPTKANVFDLGSYTPVLQTIETGSTHPVPPPKPLLIAMPREAGEYPVLIVLHGYLLYNSFYSQLIQHIASYGFIVVAPQFHSLVYEVLQSKRLYKAFGLSNLLGLLSLCSIVPRRTRSLEEENAGCSRMVMKNLYTCAGEDATVDIDAAAAVTDWLSEGLHCSLPAAIQPDLTKLGLAGHSRGGKAAFALALGKAATSLKFSALVGIDPVDGKDEGKQTPPKVLTYFPHSFKLDMAAMVIGSGLGEVKKCHLFPACAPKGVNHEEFFNECQEPACYFVAKDYGHLDMLNDDTTGIRGIATYCLCENGKSREPMRRFVGGIVVAFMKAYLLGDKSDLTAIRDGHETAPVELTTIEFLG</sequence>
<dbReference type="InterPro" id="IPR017395">
    <property type="entry name" value="Chlorophyllase-like"/>
</dbReference>
<dbReference type="OrthoDB" id="2093222at2759"/>
<keyword evidence="2" id="KW-1185">Reference proteome</keyword>
<dbReference type="Gene3D" id="3.40.50.1820">
    <property type="entry name" value="alpha/beta hydrolase"/>
    <property type="match status" value="1"/>
</dbReference>
<dbReference type="GO" id="GO:0015996">
    <property type="term" value="P:chlorophyll catabolic process"/>
    <property type="evidence" value="ECO:0007669"/>
    <property type="project" value="TreeGrafter"/>
</dbReference>
<accession>A0A6A1W5R7</accession>
<dbReference type="InterPro" id="IPR029058">
    <property type="entry name" value="AB_hydrolase_fold"/>
</dbReference>
<comment type="caution">
    <text evidence="1">The sequence shown here is derived from an EMBL/GenBank/DDBJ whole genome shotgun (WGS) entry which is preliminary data.</text>
</comment>
<protein>
    <submittedName>
        <fullName evidence="1">Chlorophyllase-2, chloroplastic</fullName>
    </submittedName>
</protein>
<evidence type="ECO:0000313" key="2">
    <source>
        <dbReference type="Proteomes" id="UP000516437"/>
    </source>
</evidence>
<reference evidence="1 2" key="1">
    <citation type="journal article" date="2019" name="Plant Biotechnol. J.">
        <title>The red bayberry genome and genetic basis of sex determination.</title>
        <authorList>
            <person name="Jia H.M."/>
            <person name="Jia H.J."/>
            <person name="Cai Q.L."/>
            <person name="Wang Y."/>
            <person name="Zhao H.B."/>
            <person name="Yang W.F."/>
            <person name="Wang G.Y."/>
            <person name="Li Y.H."/>
            <person name="Zhan D.L."/>
            <person name="Shen Y.T."/>
            <person name="Niu Q.F."/>
            <person name="Chang L."/>
            <person name="Qiu J."/>
            <person name="Zhao L."/>
            <person name="Xie H.B."/>
            <person name="Fu W.Y."/>
            <person name="Jin J."/>
            <person name="Li X.W."/>
            <person name="Jiao Y."/>
            <person name="Zhou C.C."/>
            <person name="Tu T."/>
            <person name="Chai C.Y."/>
            <person name="Gao J.L."/>
            <person name="Fan L.J."/>
            <person name="van de Weg E."/>
            <person name="Wang J.Y."/>
            <person name="Gao Z.S."/>
        </authorList>
    </citation>
    <scope>NUCLEOTIDE SEQUENCE [LARGE SCALE GENOMIC DNA]</scope>
    <source>
        <tissue evidence="1">Leaves</tissue>
    </source>
</reference>
<dbReference type="AlphaFoldDB" id="A0A6A1W5R7"/>
<gene>
    <name evidence="1" type="ORF">CJ030_MR3G014470</name>
</gene>
<dbReference type="Pfam" id="PF07224">
    <property type="entry name" value="Chlorophyllase"/>
    <property type="match status" value="2"/>
</dbReference>
<proteinExistence type="predicted"/>
<dbReference type="Proteomes" id="UP000516437">
    <property type="component" value="Chromosome 3"/>
</dbReference>
<dbReference type="PANTHER" id="PTHR33428">
    <property type="entry name" value="CHLOROPHYLLASE-2, CHLOROPLASTIC"/>
    <property type="match status" value="1"/>
</dbReference>
<name>A0A6A1W5R7_9ROSI</name>
<organism evidence="1 2">
    <name type="scientific">Morella rubra</name>
    <name type="common">Chinese bayberry</name>
    <dbReference type="NCBI Taxonomy" id="262757"/>
    <lineage>
        <taxon>Eukaryota</taxon>
        <taxon>Viridiplantae</taxon>
        <taxon>Streptophyta</taxon>
        <taxon>Embryophyta</taxon>
        <taxon>Tracheophyta</taxon>
        <taxon>Spermatophyta</taxon>
        <taxon>Magnoliopsida</taxon>
        <taxon>eudicotyledons</taxon>
        <taxon>Gunneridae</taxon>
        <taxon>Pentapetalae</taxon>
        <taxon>rosids</taxon>
        <taxon>fabids</taxon>
        <taxon>Fagales</taxon>
        <taxon>Myricaceae</taxon>
        <taxon>Morella</taxon>
    </lineage>
</organism>
<dbReference type="GO" id="GO:0047746">
    <property type="term" value="F:chlorophyllase activity"/>
    <property type="evidence" value="ECO:0007669"/>
    <property type="project" value="TreeGrafter"/>
</dbReference>
<dbReference type="PANTHER" id="PTHR33428:SF2">
    <property type="entry name" value="CHLOROPHYLLASE-2"/>
    <property type="match status" value="1"/>
</dbReference>
<evidence type="ECO:0000313" key="1">
    <source>
        <dbReference type="EMBL" id="KAB1218120.1"/>
    </source>
</evidence>
<dbReference type="EMBL" id="RXIC02000021">
    <property type="protein sequence ID" value="KAB1218120.1"/>
    <property type="molecule type" value="Genomic_DNA"/>
</dbReference>
<dbReference type="SUPFAM" id="SSF53474">
    <property type="entry name" value="alpha/beta-Hydrolases"/>
    <property type="match status" value="1"/>
</dbReference>